<dbReference type="NCBIfam" id="TIGR01439">
    <property type="entry name" value="lp_hng_hel_AbrB"/>
    <property type="match status" value="1"/>
</dbReference>
<proteinExistence type="predicted"/>
<dbReference type="InterPro" id="IPR037914">
    <property type="entry name" value="SpoVT-AbrB_sf"/>
</dbReference>
<dbReference type="KEGG" id="csb:CLSA_c30250"/>
<dbReference type="InterPro" id="IPR007159">
    <property type="entry name" value="SpoVT-AbrB_dom"/>
</dbReference>
<dbReference type="PATRIC" id="fig|1345695.10.peg.1128"/>
<evidence type="ECO:0000256" key="1">
    <source>
        <dbReference type="PROSITE-ProRule" id="PRU01076"/>
    </source>
</evidence>
<gene>
    <name evidence="3" type="ORF">CLSA_c30250</name>
</gene>
<dbReference type="InterPro" id="IPR052731">
    <property type="entry name" value="B_subtilis_Trans_State_Reg"/>
</dbReference>
<reference evidence="3 4" key="1">
    <citation type="journal article" date="2013" name="Genome Announc.">
        <title>Complete Genome Sequence of the Solvent Producer Clostridium saccharobutylicum NCP262 (DSM 13864).</title>
        <authorList>
            <person name="Poehlein A."/>
            <person name="Hartwich K."/>
            <person name="Krabben P."/>
            <person name="Ehrenreich A."/>
            <person name="Liebl W."/>
            <person name="Durre P."/>
            <person name="Gottschalk G."/>
            <person name="Daniel R."/>
        </authorList>
    </citation>
    <scope>NUCLEOTIDE SEQUENCE [LARGE SCALE GENOMIC DNA]</scope>
    <source>
        <strain evidence="3">DSM 13864</strain>
    </source>
</reference>
<dbReference type="AlphaFoldDB" id="U5MX29"/>
<accession>U5MX29</accession>
<sequence>MKNTGIVRKVDDLGRIVIPKELRKTLNINEGDALEIFTESKDIILRKYQSGCHCCGEMKNLTTILGLDICPKCLQEFNKAAEEVNKVRKAE</sequence>
<dbReference type="PROSITE" id="PS51740">
    <property type="entry name" value="SPOVT_ABRB"/>
    <property type="match status" value="1"/>
</dbReference>
<dbReference type="OrthoDB" id="9782993at2"/>
<dbReference type="GO" id="GO:0003677">
    <property type="term" value="F:DNA binding"/>
    <property type="evidence" value="ECO:0007669"/>
    <property type="project" value="UniProtKB-UniRule"/>
</dbReference>
<evidence type="ECO:0000313" key="3">
    <source>
        <dbReference type="EMBL" id="AGX43992.1"/>
    </source>
</evidence>
<dbReference type="Pfam" id="PF04014">
    <property type="entry name" value="MazE_antitoxin"/>
    <property type="match status" value="1"/>
</dbReference>
<evidence type="ECO:0000313" key="4">
    <source>
        <dbReference type="Proteomes" id="UP000017118"/>
    </source>
</evidence>
<dbReference type="PANTHER" id="PTHR36432">
    <property type="match status" value="1"/>
</dbReference>
<dbReference type="eggNOG" id="COG2002">
    <property type="taxonomic scope" value="Bacteria"/>
</dbReference>
<dbReference type="Proteomes" id="UP000017118">
    <property type="component" value="Chromosome"/>
</dbReference>
<evidence type="ECO:0000259" key="2">
    <source>
        <dbReference type="PROSITE" id="PS51740"/>
    </source>
</evidence>
<dbReference type="SMART" id="SM00966">
    <property type="entry name" value="SpoVT_AbrB"/>
    <property type="match status" value="1"/>
</dbReference>
<name>U5MX29_CLOSA</name>
<dbReference type="EMBL" id="CP006721">
    <property type="protein sequence ID" value="AGX43992.1"/>
    <property type="molecule type" value="Genomic_DNA"/>
</dbReference>
<dbReference type="RefSeq" id="WP_022747135.1">
    <property type="nucleotide sequence ID" value="NC_022571.1"/>
</dbReference>
<dbReference type="GeneID" id="55475387"/>
<organism evidence="3 4">
    <name type="scientific">Clostridium saccharobutylicum DSM 13864</name>
    <dbReference type="NCBI Taxonomy" id="1345695"/>
    <lineage>
        <taxon>Bacteria</taxon>
        <taxon>Bacillati</taxon>
        <taxon>Bacillota</taxon>
        <taxon>Clostridia</taxon>
        <taxon>Eubacteriales</taxon>
        <taxon>Clostridiaceae</taxon>
        <taxon>Clostridium</taxon>
    </lineage>
</organism>
<dbReference type="HOGENOM" id="CLU_158484_0_1_9"/>
<keyword evidence="1" id="KW-0238">DNA-binding</keyword>
<protein>
    <recommendedName>
        <fullName evidence="2">SpoVT-AbrB domain-containing protein</fullName>
    </recommendedName>
</protein>
<keyword evidence="4" id="KW-1185">Reference proteome</keyword>
<dbReference type="SUPFAM" id="SSF89447">
    <property type="entry name" value="AbrB/MazE/MraZ-like"/>
    <property type="match status" value="1"/>
</dbReference>
<dbReference type="PANTHER" id="PTHR36432:SF4">
    <property type="entry name" value="TRANSITION STATE REGULATOR ABH-RELATED"/>
    <property type="match status" value="1"/>
</dbReference>
<feature type="domain" description="SpoVT-AbrB" evidence="2">
    <location>
        <begin position="5"/>
        <end position="50"/>
    </location>
</feature>
<dbReference type="Gene3D" id="2.10.260.10">
    <property type="match status" value="1"/>
</dbReference>